<evidence type="ECO:0000313" key="12">
    <source>
        <dbReference type="Proteomes" id="UP000887572"/>
    </source>
</evidence>
<keyword evidence="8 10" id="KW-0472">Membrane</keyword>
<dbReference type="EC" id="3.4.21.105" evidence="4"/>
<dbReference type="InterPro" id="IPR022764">
    <property type="entry name" value="Peptidase_S54_rhomboid_dom"/>
</dbReference>
<dbReference type="GO" id="GO:0004252">
    <property type="term" value="F:serine-type endopeptidase activity"/>
    <property type="evidence" value="ECO:0007669"/>
    <property type="project" value="InterPro"/>
</dbReference>
<keyword evidence="5 10" id="KW-0812">Transmembrane</keyword>
<dbReference type="AlphaFoldDB" id="A0A914HJZ9"/>
<dbReference type="FunFam" id="1.20.1540.10:FF:000012">
    <property type="entry name" value="Rhomboid family protein"/>
    <property type="match status" value="1"/>
</dbReference>
<feature type="region of interest" description="Disordered" evidence="9">
    <location>
        <begin position="415"/>
        <end position="456"/>
    </location>
</feature>
<dbReference type="InterPro" id="IPR035952">
    <property type="entry name" value="Rhomboid-like_sf"/>
</dbReference>
<feature type="compositionally biased region" description="Acidic residues" evidence="9">
    <location>
        <begin position="447"/>
        <end position="456"/>
    </location>
</feature>
<dbReference type="GO" id="GO:0006465">
    <property type="term" value="P:signal peptide processing"/>
    <property type="evidence" value="ECO:0007669"/>
    <property type="project" value="TreeGrafter"/>
</dbReference>
<evidence type="ECO:0000256" key="4">
    <source>
        <dbReference type="ARBA" id="ARBA00013039"/>
    </source>
</evidence>
<evidence type="ECO:0000256" key="2">
    <source>
        <dbReference type="ARBA" id="ARBA00004141"/>
    </source>
</evidence>
<evidence type="ECO:0000256" key="7">
    <source>
        <dbReference type="ARBA" id="ARBA00022989"/>
    </source>
</evidence>
<organism evidence="12 13">
    <name type="scientific">Globodera rostochiensis</name>
    <name type="common">Golden nematode worm</name>
    <name type="synonym">Heterodera rostochiensis</name>
    <dbReference type="NCBI Taxonomy" id="31243"/>
    <lineage>
        <taxon>Eukaryota</taxon>
        <taxon>Metazoa</taxon>
        <taxon>Ecdysozoa</taxon>
        <taxon>Nematoda</taxon>
        <taxon>Chromadorea</taxon>
        <taxon>Rhabditida</taxon>
        <taxon>Tylenchina</taxon>
        <taxon>Tylenchomorpha</taxon>
        <taxon>Tylenchoidea</taxon>
        <taxon>Heteroderidae</taxon>
        <taxon>Heteroderinae</taxon>
        <taxon>Globodera</taxon>
    </lineage>
</organism>
<feature type="region of interest" description="Disordered" evidence="9">
    <location>
        <begin position="360"/>
        <end position="381"/>
    </location>
</feature>
<proteinExistence type="inferred from homology"/>
<accession>A0A914HJZ9</accession>
<keyword evidence="6" id="KW-0378">Hydrolase</keyword>
<dbReference type="InterPro" id="IPR050925">
    <property type="entry name" value="Rhomboid_protease_S54"/>
</dbReference>
<feature type="transmembrane region" description="Helical" evidence="10">
    <location>
        <begin position="200"/>
        <end position="219"/>
    </location>
</feature>
<feature type="transmembrane region" description="Helical" evidence="10">
    <location>
        <begin position="83"/>
        <end position="105"/>
    </location>
</feature>
<dbReference type="Pfam" id="PF01694">
    <property type="entry name" value="Rhomboid"/>
    <property type="match status" value="1"/>
</dbReference>
<comment type="similarity">
    <text evidence="3">Belongs to the peptidase S54 family.</text>
</comment>
<evidence type="ECO:0000256" key="8">
    <source>
        <dbReference type="ARBA" id="ARBA00023136"/>
    </source>
</evidence>
<name>A0A914HJZ9_GLORO</name>
<comment type="subcellular location">
    <subcellularLocation>
        <location evidence="2">Membrane</location>
        <topology evidence="2">Multi-pass membrane protein</topology>
    </subcellularLocation>
</comment>
<evidence type="ECO:0000256" key="5">
    <source>
        <dbReference type="ARBA" id="ARBA00022692"/>
    </source>
</evidence>
<sequence length="456" mass="51517">MQNESSIDTNALFQKIDALKFQAMLRAASTSSVRHFCLFGRRLTRFQTKEPVREQLQNVLSKNKEFKEAPRADTIQPRPLRQVLIRGGLFYLMTNGLFVTAALWYDSKNVRPKMQSMFDEFRRFFDVPPIDALERHAAATKLIRALIGANVAVFLLWKVPALMPAMGRYFTSSVASKSLCLPMFLSMFSHQQPLHLFFNMYVLQSFAIGAIGLLGPAQFMAMFLSGGVFSGLLSLCNSAYVGSAITSLGASGAICAVIGYVCSKLPDLPVHIIFLPMFSFSANYGLYGLLAFETVCLLRILPLHRLVSFDHAAHIGGLLFGMYYAHYEEPIYRHVVNWMRGNVGGLPTISSSTTTMIVNRKKGEKGTNDDGWTTTPKQQQQNNAFRKFRQHLIDEHETQHERQKAIDKKHENWAQTMAEQKKAEKERIRRNREARARRKAAAKSGSADEEIEDDDD</sequence>
<dbReference type="Proteomes" id="UP000887572">
    <property type="component" value="Unplaced"/>
</dbReference>
<evidence type="ECO:0000256" key="6">
    <source>
        <dbReference type="ARBA" id="ARBA00022801"/>
    </source>
</evidence>
<dbReference type="WBParaSite" id="Gr19_v10_g2020.t1">
    <property type="protein sequence ID" value="Gr19_v10_g2020.t1"/>
    <property type="gene ID" value="Gr19_v10_g2020"/>
</dbReference>
<reference evidence="13" key="1">
    <citation type="submission" date="2022-11" db="UniProtKB">
        <authorList>
            <consortium name="WormBaseParasite"/>
        </authorList>
    </citation>
    <scope>IDENTIFICATION</scope>
</reference>
<feature type="transmembrane region" description="Helical" evidence="10">
    <location>
        <begin position="273"/>
        <end position="292"/>
    </location>
</feature>
<dbReference type="PANTHER" id="PTHR43731:SF14">
    <property type="entry name" value="PRESENILIN-ASSOCIATED RHOMBOID-LIKE PROTEIN, MITOCHONDRIAL"/>
    <property type="match status" value="1"/>
</dbReference>
<evidence type="ECO:0000256" key="3">
    <source>
        <dbReference type="ARBA" id="ARBA00009045"/>
    </source>
</evidence>
<feature type="transmembrane region" description="Helical" evidence="10">
    <location>
        <begin position="142"/>
        <end position="163"/>
    </location>
</feature>
<evidence type="ECO:0000256" key="9">
    <source>
        <dbReference type="SAM" id="MobiDB-lite"/>
    </source>
</evidence>
<dbReference type="PANTHER" id="PTHR43731">
    <property type="entry name" value="RHOMBOID PROTEASE"/>
    <property type="match status" value="1"/>
</dbReference>
<feature type="domain" description="Peptidase S54 rhomboid" evidence="11">
    <location>
        <begin position="183"/>
        <end position="325"/>
    </location>
</feature>
<evidence type="ECO:0000256" key="1">
    <source>
        <dbReference type="ARBA" id="ARBA00000156"/>
    </source>
</evidence>
<dbReference type="GO" id="GO:0016020">
    <property type="term" value="C:membrane"/>
    <property type="evidence" value="ECO:0007669"/>
    <property type="project" value="UniProtKB-SubCell"/>
</dbReference>
<evidence type="ECO:0000313" key="13">
    <source>
        <dbReference type="WBParaSite" id="Gr19_v10_g2020.t1"/>
    </source>
</evidence>
<keyword evidence="12" id="KW-1185">Reference proteome</keyword>
<comment type="catalytic activity">
    <reaction evidence="1">
        <text>Cleaves type-1 transmembrane domains using a catalytic dyad composed of serine and histidine that are contributed by different transmembrane domains.</text>
        <dbReference type="EC" id="3.4.21.105"/>
    </reaction>
</comment>
<dbReference type="Gene3D" id="1.20.1540.10">
    <property type="entry name" value="Rhomboid-like"/>
    <property type="match status" value="1"/>
</dbReference>
<dbReference type="SUPFAM" id="SSF144091">
    <property type="entry name" value="Rhomboid-like"/>
    <property type="match status" value="1"/>
</dbReference>
<evidence type="ECO:0000259" key="11">
    <source>
        <dbReference type="Pfam" id="PF01694"/>
    </source>
</evidence>
<keyword evidence="7 10" id="KW-1133">Transmembrane helix</keyword>
<evidence type="ECO:0000256" key="10">
    <source>
        <dbReference type="SAM" id="Phobius"/>
    </source>
</evidence>
<feature type="compositionally biased region" description="Basic and acidic residues" evidence="9">
    <location>
        <begin position="419"/>
        <end position="434"/>
    </location>
</feature>
<protein>
    <recommendedName>
        <fullName evidence="4">rhomboid protease</fullName>
        <ecNumber evidence="4">3.4.21.105</ecNumber>
    </recommendedName>
</protein>
<feature type="compositionally biased region" description="Polar residues" evidence="9">
    <location>
        <begin position="370"/>
        <end position="381"/>
    </location>
</feature>
<feature type="transmembrane region" description="Helical" evidence="10">
    <location>
        <begin position="239"/>
        <end position="261"/>
    </location>
</feature>